<dbReference type="RefSeq" id="WP_093968708.1">
    <property type="nucleotide sequence ID" value="NZ_FXYE01000003.1"/>
</dbReference>
<dbReference type="Gene3D" id="2.40.420.20">
    <property type="match status" value="1"/>
</dbReference>
<feature type="coiled-coil region" evidence="2">
    <location>
        <begin position="149"/>
        <end position="176"/>
    </location>
</feature>
<evidence type="ECO:0000256" key="2">
    <source>
        <dbReference type="SAM" id="Coils"/>
    </source>
</evidence>
<dbReference type="Pfam" id="PF25954">
    <property type="entry name" value="Beta-barrel_RND_2"/>
    <property type="match status" value="1"/>
</dbReference>
<dbReference type="Gene3D" id="2.40.30.170">
    <property type="match status" value="1"/>
</dbReference>
<dbReference type="PANTHER" id="PTHR30469:SF15">
    <property type="entry name" value="HLYD FAMILY OF SECRETION PROTEINS"/>
    <property type="match status" value="1"/>
</dbReference>
<evidence type="ECO:0000313" key="5">
    <source>
        <dbReference type="Proteomes" id="UP000202922"/>
    </source>
</evidence>
<protein>
    <submittedName>
        <fullName evidence="4">Macrolide export protein MacA</fullName>
    </submittedName>
</protein>
<proteinExistence type="inferred from homology"/>
<keyword evidence="5" id="KW-1185">Reference proteome</keyword>
<name>A0A238L9F8_9RHOB</name>
<keyword evidence="2" id="KW-0175">Coiled coil</keyword>
<dbReference type="NCBIfam" id="TIGR01730">
    <property type="entry name" value="RND_mfp"/>
    <property type="match status" value="1"/>
</dbReference>
<gene>
    <name evidence="4" type="primary">macA_3</name>
    <name evidence="4" type="ORF">COL8621_03532</name>
</gene>
<dbReference type="EMBL" id="FXYE01000003">
    <property type="protein sequence ID" value="SMX51002.1"/>
    <property type="molecule type" value="Genomic_DNA"/>
</dbReference>
<dbReference type="GO" id="GO:0015562">
    <property type="term" value="F:efflux transmembrane transporter activity"/>
    <property type="evidence" value="ECO:0007669"/>
    <property type="project" value="TreeGrafter"/>
</dbReference>
<comment type="similarity">
    <text evidence="1">Belongs to the membrane fusion protein (MFP) (TC 8.A.1) family.</text>
</comment>
<dbReference type="OrthoDB" id="9806939at2"/>
<dbReference type="PANTHER" id="PTHR30469">
    <property type="entry name" value="MULTIDRUG RESISTANCE PROTEIN MDTA"/>
    <property type="match status" value="1"/>
</dbReference>
<dbReference type="AlphaFoldDB" id="A0A238L9F8"/>
<accession>A0A238L9F8</accession>
<dbReference type="InterPro" id="IPR058792">
    <property type="entry name" value="Beta-barrel_RND_2"/>
</dbReference>
<sequence>MKKRTRRNLIFLLLFALVGAGGWVFLNQRPLQVLVVRVERDVPVRVYGLGTVEARIMSRIGFEVGAALTDLAVDSGEAVAEGQVLARLHSAEQEARVARAEAVVAAAVATLGRTRANVVRAEAVLAQSEAANARRQALVLNNTISAQVAEEAQRDLEVARAELAVAETEISVAQAHRTDAEAALRYEVALLDHHILRAPYDAIVVDRHVEAGTVVRAGDSIFTLMDPRTVWTLAYVDEARAGSVTLGQIAEVRLRSLPHEIFSGTVARIGIESDRVNEERRIWIACDRCPSEIYLGEQAEVRITVATLAEALLVPEIAVRGFDGHRGRVWVLQDGRMTELAIVLGYRTADARLEIVSGVPEGALVVSAPVNGLSEGRRARPIAEDEL</sequence>
<dbReference type="GO" id="GO:1990281">
    <property type="term" value="C:efflux pump complex"/>
    <property type="evidence" value="ECO:0007669"/>
    <property type="project" value="TreeGrafter"/>
</dbReference>
<evidence type="ECO:0000259" key="3">
    <source>
        <dbReference type="Pfam" id="PF25954"/>
    </source>
</evidence>
<reference evidence="5" key="1">
    <citation type="submission" date="2017-05" db="EMBL/GenBank/DDBJ databases">
        <authorList>
            <person name="Rodrigo-Torres L."/>
            <person name="Arahal R. D."/>
            <person name="Lucena T."/>
        </authorList>
    </citation>
    <scope>NUCLEOTIDE SEQUENCE [LARGE SCALE GENOMIC DNA]</scope>
    <source>
        <strain evidence="5">CECT 8621</strain>
    </source>
</reference>
<dbReference type="InterPro" id="IPR006143">
    <property type="entry name" value="RND_pump_MFP"/>
</dbReference>
<feature type="domain" description="CusB-like beta-barrel" evidence="3">
    <location>
        <begin position="229"/>
        <end position="269"/>
    </location>
</feature>
<dbReference type="Gene3D" id="1.10.287.470">
    <property type="entry name" value="Helix hairpin bin"/>
    <property type="match status" value="1"/>
</dbReference>
<dbReference type="Proteomes" id="UP000202922">
    <property type="component" value="Unassembled WGS sequence"/>
</dbReference>
<evidence type="ECO:0000313" key="4">
    <source>
        <dbReference type="EMBL" id="SMX51002.1"/>
    </source>
</evidence>
<evidence type="ECO:0000256" key="1">
    <source>
        <dbReference type="ARBA" id="ARBA00009477"/>
    </source>
</evidence>
<dbReference type="SUPFAM" id="SSF111369">
    <property type="entry name" value="HlyD-like secretion proteins"/>
    <property type="match status" value="1"/>
</dbReference>
<dbReference type="Gene3D" id="2.40.50.100">
    <property type="match status" value="1"/>
</dbReference>
<organism evidence="4 5">
    <name type="scientific">Actibacterium lipolyticum</name>
    <dbReference type="NCBI Taxonomy" id="1524263"/>
    <lineage>
        <taxon>Bacteria</taxon>
        <taxon>Pseudomonadati</taxon>
        <taxon>Pseudomonadota</taxon>
        <taxon>Alphaproteobacteria</taxon>
        <taxon>Rhodobacterales</taxon>
        <taxon>Roseobacteraceae</taxon>
        <taxon>Actibacterium</taxon>
    </lineage>
</organism>